<comment type="caution">
    <text evidence="2">The sequence shown here is derived from an EMBL/GenBank/DDBJ whole genome shotgun (WGS) entry which is preliminary data.</text>
</comment>
<gene>
    <name evidence="2" type="ORF">DH2020_014602</name>
</gene>
<proteinExistence type="predicted"/>
<feature type="region of interest" description="Disordered" evidence="1">
    <location>
        <begin position="1"/>
        <end position="42"/>
    </location>
</feature>
<dbReference type="EMBL" id="JABTTQ020000007">
    <property type="protein sequence ID" value="KAK6151967.1"/>
    <property type="molecule type" value="Genomic_DNA"/>
</dbReference>
<evidence type="ECO:0000313" key="2">
    <source>
        <dbReference type="EMBL" id="KAK6151967.1"/>
    </source>
</evidence>
<feature type="compositionally biased region" description="Polar residues" evidence="1">
    <location>
        <begin position="11"/>
        <end position="22"/>
    </location>
</feature>
<evidence type="ECO:0008006" key="4">
    <source>
        <dbReference type="Google" id="ProtNLM"/>
    </source>
</evidence>
<keyword evidence="3" id="KW-1185">Reference proteome</keyword>
<accession>A0ABR0WWW4</accession>
<organism evidence="2 3">
    <name type="scientific">Rehmannia glutinosa</name>
    <name type="common">Chinese foxglove</name>
    <dbReference type="NCBI Taxonomy" id="99300"/>
    <lineage>
        <taxon>Eukaryota</taxon>
        <taxon>Viridiplantae</taxon>
        <taxon>Streptophyta</taxon>
        <taxon>Embryophyta</taxon>
        <taxon>Tracheophyta</taxon>
        <taxon>Spermatophyta</taxon>
        <taxon>Magnoliopsida</taxon>
        <taxon>eudicotyledons</taxon>
        <taxon>Gunneridae</taxon>
        <taxon>Pentapetalae</taxon>
        <taxon>asterids</taxon>
        <taxon>lamiids</taxon>
        <taxon>Lamiales</taxon>
        <taxon>Orobanchaceae</taxon>
        <taxon>Rehmannieae</taxon>
        <taxon>Rehmannia</taxon>
    </lineage>
</organism>
<dbReference type="PANTHER" id="PTHR33193:SF71">
    <property type="entry name" value="OS02G0223700 PROTEIN"/>
    <property type="match status" value="1"/>
</dbReference>
<sequence length="109" mass="12032">MEDHRSKSCNDSRMQLDNTYTNGDAPPPHYKPGGGGGELKKGKSCNGVVSKNWSFNDPELKRKKRVASYKAYTVEGKLKGSFKKSFSWIKESLVGSLPRAFFSSDLPAA</sequence>
<evidence type="ECO:0000256" key="1">
    <source>
        <dbReference type="SAM" id="MobiDB-lite"/>
    </source>
</evidence>
<protein>
    <recommendedName>
        <fullName evidence="4">DUF3511 domain protein</fullName>
    </recommendedName>
</protein>
<name>A0ABR0WWW4_REHGL</name>
<dbReference type="InterPro" id="IPR021899">
    <property type="entry name" value="DUF3511"/>
</dbReference>
<dbReference type="Proteomes" id="UP001318860">
    <property type="component" value="Unassembled WGS sequence"/>
</dbReference>
<reference evidence="2 3" key="1">
    <citation type="journal article" date="2021" name="Comput. Struct. Biotechnol. J.">
        <title>De novo genome assembly of the potent medicinal plant Rehmannia glutinosa using nanopore technology.</title>
        <authorList>
            <person name="Ma L."/>
            <person name="Dong C."/>
            <person name="Song C."/>
            <person name="Wang X."/>
            <person name="Zheng X."/>
            <person name="Niu Y."/>
            <person name="Chen S."/>
            <person name="Feng W."/>
        </authorList>
    </citation>
    <scope>NUCLEOTIDE SEQUENCE [LARGE SCALE GENOMIC DNA]</scope>
    <source>
        <strain evidence="2">DH-2019</strain>
    </source>
</reference>
<dbReference type="PANTHER" id="PTHR33193">
    <property type="entry name" value="DOMAIN PROTEIN, PUTATIVE (DUF3511)-RELATED"/>
    <property type="match status" value="1"/>
</dbReference>
<evidence type="ECO:0000313" key="3">
    <source>
        <dbReference type="Proteomes" id="UP001318860"/>
    </source>
</evidence>
<dbReference type="Pfam" id="PF12023">
    <property type="entry name" value="DUF3511"/>
    <property type="match status" value="1"/>
</dbReference>
<feature type="compositionally biased region" description="Basic and acidic residues" evidence="1">
    <location>
        <begin position="1"/>
        <end position="10"/>
    </location>
</feature>